<dbReference type="InterPro" id="IPR007110">
    <property type="entry name" value="Ig-like_dom"/>
</dbReference>
<evidence type="ECO:0000259" key="16">
    <source>
        <dbReference type="PROSITE" id="PS51444"/>
    </source>
</evidence>
<evidence type="ECO:0000256" key="3">
    <source>
        <dbReference type="ARBA" id="ARBA00012168"/>
    </source>
</evidence>
<dbReference type="Proteomes" id="UP000886611">
    <property type="component" value="Unassembled WGS sequence"/>
</dbReference>
<proteinExistence type="inferred from homology"/>
<keyword evidence="6" id="KW-0479">Metal-binding</keyword>
<dbReference type="GO" id="GO:0006525">
    <property type="term" value="P:arginine metabolic process"/>
    <property type="evidence" value="ECO:0007669"/>
    <property type="project" value="UniProtKB-KW"/>
</dbReference>
<dbReference type="PANTHER" id="PTHR46345:SF5">
    <property type="entry name" value="INVERTED FORMIN-2"/>
    <property type="match status" value="1"/>
</dbReference>
<evidence type="ECO:0000256" key="2">
    <source>
        <dbReference type="ARBA" id="ARBA00005098"/>
    </source>
</evidence>
<keyword evidence="11" id="KW-0175">Coiled coil</keyword>
<evidence type="ECO:0000313" key="18">
    <source>
        <dbReference type="Proteomes" id="UP000886611"/>
    </source>
</evidence>
<feature type="domain" description="WH2" evidence="14">
    <location>
        <begin position="1023"/>
        <end position="1038"/>
    </location>
</feature>
<reference evidence="17 18" key="1">
    <citation type="journal article" date="2021" name="Cell">
        <title>Tracing the genetic footprints of vertebrate landing in non-teleost ray-finned fishes.</title>
        <authorList>
            <person name="Bi X."/>
            <person name="Wang K."/>
            <person name="Yang L."/>
            <person name="Pan H."/>
            <person name="Jiang H."/>
            <person name="Wei Q."/>
            <person name="Fang M."/>
            <person name="Yu H."/>
            <person name="Zhu C."/>
            <person name="Cai Y."/>
            <person name="He Y."/>
            <person name="Gan X."/>
            <person name="Zeng H."/>
            <person name="Yu D."/>
            <person name="Zhu Y."/>
            <person name="Jiang H."/>
            <person name="Qiu Q."/>
            <person name="Yang H."/>
            <person name="Zhang Y.E."/>
            <person name="Wang W."/>
            <person name="Zhu M."/>
            <person name="He S."/>
            <person name="Zhang G."/>
        </authorList>
    </citation>
    <scope>NUCLEOTIDE SEQUENCE [LARGE SCALE GENOMIC DNA]</scope>
    <source>
        <strain evidence="17">Bchr_013</strain>
    </source>
</reference>
<dbReference type="Pfam" id="PF02181">
    <property type="entry name" value="FH2"/>
    <property type="match status" value="2"/>
</dbReference>
<feature type="region of interest" description="Disordered" evidence="12">
    <location>
        <begin position="1054"/>
        <end position="1106"/>
    </location>
</feature>
<dbReference type="PROSITE" id="PS51444">
    <property type="entry name" value="FH2"/>
    <property type="match status" value="1"/>
</dbReference>
<evidence type="ECO:0000256" key="9">
    <source>
        <dbReference type="ARBA" id="ARBA00047391"/>
    </source>
</evidence>
<feature type="compositionally biased region" description="Polar residues" evidence="12">
    <location>
        <begin position="1077"/>
        <end position="1102"/>
    </location>
</feature>
<dbReference type="EC" id="3.5.3.1" evidence="3"/>
<dbReference type="InterPro" id="IPR003124">
    <property type="entry name" value="WH2_dom"/>
</dbReference>
<dbReference type="GO" id="GO:0030036">
    <property type="term" value="P:actin cytoskeleton organization"/>
    <property type="evidence" value="ECO:0007669"/>
    <property type="project" value="InterPro"/>
</dbReference>
<feature type="region of interest" description="Disordered" evidence="12">
    <location>
        <begin position="1"/>
        <end position="29"/>
    </location>
</feature>
<evidence type="ECO:0000256" key="8">
    <source>
        <dbReference type="ARBA" id="ARBA00023211"/>
    </source>
</evidence>
<dbReference type="Pfam" id="PF06371">
    <property type="entry name" value="Drf_GBD"/>
    <property type="match status" value="1"/>
</dbReference>
<dbReference type="Pfam" id="PF00491">
    <property type="entry name" value="Arginase"/>
    <property type="match status" value="1"/>
</dbReference>
<evidence type="ECO:0000256" key="11">
    <source>
        <dbReference type="SAM" id="Coils"/>
    </source>
</evidence>
<feature type="region of interest" description="Disordered" evidence="12">
    <location>
        <begin position="500"/>
        <end position="557"/>
    </location>
</feature>
<accession>A0A8X8BJL2</accession>
<dbReference type="InterPro" id="IPR010473">
    <property type="entry name" value="GTPase-bd"/>
</dbReference>
<dbReference type="PROSITE" id="PS51082">
    <property type="entry name" value="WH2"/>
    <property type="match status" value="1"/>
</dbReference>
<dbReference type="Gene3D" id="1.20.58.2220">
    <property type="entry name" value="Formin, FH2 domain"/>
    <property type="match status" value="1"/>
</dbReference>
<keyword evidence="18" id="KW-1185">Reference proteome</keyword>
<feature type="domain" description="FH2" evidence="16">
    <location>
        <begin position="593"/>
        <end position="995"/>
    </location>
</feature>
<dbReference type="SUPFAM" id="SSF52768">
    <property type="entry name" value="Arginase/deacetylase"/>
    <property type="match status" value="1"/>
</dbReference>
<dbReference type="PROSITE" id="PS51409">
    <property type="entry name" value="ARGINASE_2"/>
    <property type="match status" value="1"/>
</dbReference>
<dbReference type="GO" id="GO:0046872">
    <property type="term" value="F:metal ion binding"/>
    <property type="evidence" value="ECO:0007669"/>
    <property type="project" value="UniProtKB-KW"/>
</dbReference>
<comment type="cofactor">
    <cofactor evidence="1">
        <name>Mn(2+)</name>
        <dbReference type="ChEBI" id="CHEBI:29035"/>
    </cofactor>
</comment>
<evidence type="ECO:0000256" key="1">
    <source>
        <dbReference type="ARBA" id="ARBA00001936"/>
    </source>
</evidence>
<dbReference type="PANTHER" id="PTHR46345">
    <property type="entry name" value="INVERTED FORMIN-2"/>
    <property type="match status" value="1"/>
</dbReference>
<dbReference type="Gene3D" id="1.25.10.10">
    <property type="entry name" value="Leucine-rich Repeat Variant"/>
    <property type="match status" value="1"/>
</dbReference>
<keyword evidence="5" id="KW-0056">Arginine metabolism</keyword>
<dbReference type="GO" id="GO:0004053">
    <property type="term" value="F:arginase activity"/>
    <property type="evidence" value="ECO:0007669"/>
    <property type="project" value="UniProtKB-EC"/>
</dbReference>
<evidence type="ECO:0000256" key="5">
    <source>
        <dbReference type="ARBA" id="ARBA00022503"/>
    </source>
</evidence>
<comment type="caution">
    <text evidence="17">The sequence shown here is derived from an EMBL/GenBank/DDBJ whole genome shotgun (WGS) entry which is preliminary data.</text>
</comment>
<keyword evidence="4" id="KW-0835">Urea cycle</keyword>
<evidence type="ECO:0000256" key="12">
    <source>
        <dbReference type="SAM" id="MobiDB-lite"/>
    </source>
</evidence>
<evidence type="ECO:0000313" key="17">
    <source>
        <dbReference type="EMBL" id="KAG2457826.1"/>
    </source>
</evidence>
<feature type="coiled-coil region" evidence="11">
    <location>
        <begin position="882"/>
        <end position="938"/>
    </location>
</feature>
<feature type="domain" description="GBD/FH3" evidence="15">
    <location>
        <begin position="1"/>
        <end position="334"/>
    </location>
</feature>
<evidence type="ECO:0000256" key="7">
    <source>
        <dbReference type="ARBA" id="ARBA00022801"/>
    </source>
</evidence>
<evidence type="ECO:0000259" key="13">
    <source>
        <dbReference type="PROSITE" id="PS50835"/>
    </source>
</evidence>
<comment type="catalytic activity">
    <reaction evidence="9">
        <text>L-arginine + H2O = urea + L-ornithine</text>
        <dbReference type="Rhea" id="RHEA:20569"/>
        <dbReference type="ChEBI" id="CHEBI:15377"/>
        <dbReference type="ChEBI" id="CHEBI:16199"/>
        <dbReference type="ChEBI" id="CHEBI:32682"/>
        <dbReference type="ChEBI" id="CHEBI:46911"/>
        <dbReference type="EC" id="3.5.3.1"/>
    </reaction>
</comment>
<gene>
    <name evidence="17" type="primary">Inf2</name>
    <name evidence="17" type="ORF">GTO96_0012216</name>
</gene>
<dbReference type="GO" id="GO:0003779">
    <property type="term" value="F:actin binding"/>
    <property type="evidence" value="ECO:0007669"/>
    <property type="project" value="InterPro"/>
</dbReference>
<feature type="non-terminal residue" evidence="17">
    <location>
        <position position="1"/>
    </location>
</feature>
<dbReference type="EMBL" id="JAATIS010008546">
    <property type="protein sequence ID" value="KAG2457826.1"/>
    <property type="molecule type" value="Genomic_DNA"/>
</dbReference>
<dbReference type="InterPro" id="IPR042201">
    <property type="entry name" value="FH2_Formin_sf"/>
</dbReference>
<sequence>MSGKFSTQKKWAALKDKLSPQEPEVQSDANLENADPELCIRLLQVPTVVNYSGLKRRLEGSDDSWMVQFLELSGLDLLLEALDRLSGRGCARIADALLQLTCVSCVRAVMNSPRGIEFIVENEGYIRKLSQALDTANLMVKKQVFELLAALCMYSPEGHNLALDSLEHYKIVKNQLYRFSVVMNELQATDNVPYKVILMSVINALILGVEDLRARDKLRKEFIGLQLLDFLPKLREEDDNDLLIQCDTFEETMNEDEEELMKIYGGIDMSNHQEVFTALFNKVSSYPSSLHFLSILQDLLHLGPTNFNIWQALEILVNRAMLLAEDESVESVENILERMMGYKRKLSHPNATDDIPPKCFASEGKRKLQRNGSSKDSGFTLLAASPLDQSLQAPCLATEGHPSCVSSDSQKEVIVKSVSSNLDDSAPSIPDTAIPLPPAPPPLMGMVVPPVPPGSSFPCAMIPPPPPLPMMVPPPPPLPGTMVPLPPSPPFPGAVILPPPPPPSPFPGAMMPPPPPPPPPPPLPGGMMPPPPPPLPGGMMPPPPPPLPGGMMPPPPPPLPGGMMPPPPPPFGGGDVIVAHTSYSLGCFQPTAYKPSQCPSLRMKKLNWQKLPSSVTTDGHSMWASIQKCDSPLEPDYSCIEQLFCLPEVKPKEKEATPVVKKELKEISFLDSKKNLNLNIFLKQFKCSNEEVINRIRSGDRSLFDAEVLKQLLKLLPEKHEIENLKSFQGEQDKLANADRFYHQLLAVSCYQLRIECMLLCEDTASLLETLKPKAARVDTACNKTSKFNLNKLKPSGQLYMTESIPGSRRPVIVYLQSTGSHTGNAEGFKISTLLKLTETKANKSRITLLNHILEEAEKKYPDLMNLPEDLACCASAAGISIESIQSEVSSLNTRLRDAAKKVVSSVEDIQMQYEKVIEENLQNAKQLEDQLSSIDEKKKVLANYFCEDQSRLSLEELFSTIKTFRELFIKAAKDNQTWKEQAIKAEKRKKMLEEEEAKCQKGEGSKIVRKASPKQEEGCIIDSLLADIRKGFKLRKTTRSRCGSDLSAYAESRKGKSTSSLAKETSALDAEAKQGTEMNGSGVKTESAVETSENGTTNSLKSAPEITVQVANDKPIEPDLCSDVTVPTIRMEQNNNIESTLNLEGGGMKQLEADGNLNGHQNADITPNTDTVSTPIEHSDIVETKSDEISPAEAGVNNEGDNVDEEDTARMGCDDTEALQNVGQEPETVETDACDSLQPVDTSLEVTAVDDLGGNTNHVPVPMGLTLSPHRHSRNKKKNSADPKVTLVLKNDTEPIYIGDSVKLACTAGSVHPNWTYRWLKETRTSCNVCDYGDLSFTHLNIDETYKGVHFPRTVGLANKVLADTVSRAVGSGNTCVMLGGDHSLAIGSVQGHSRHCPDLCLIWVDAHADINTPLTSPSGNLHGQSVAFLLKDLQNKIPELPGFSWVTPCLSASDIVYIGLRDVDPGEHGILKNCGIKYFSMRDIDHFGIQRVMELTFDHLLDRLTLDIWRNIVSYVMNDWDRFKVWTDDGLLSAMDLVEVNPMLGVSQEAVGSTASLAVDVIASSLGQTREGAHVSFDKLPPSNTTYEAEDEQKVCL</sequence>
<dbReference type="InterPro" id="IPR014033">
    <property type="entry name" value="Arginase"/>
</dbReference>
<dbReference type="InterPro" id="IPR010472">
    <property type="entry name" value="FH3_dom"/>
</dbReference>
<comment type="pathway">
    <text evidence="2">Nitrogen metabolism; urea cycle; L-ornithine and urea from L-arginine: step 1/1.</text>
</comment>
<dbReference type="GO" id="GO:0031267">
    <property type="term" value="F:small GTPase binding"/>
    <property type="evidence" value="ECO:0007669"/>
    <property type="project" value="InterPro"/>
</dbReference>
<feature type="non-terminal residue" evidence="17">
    <location>
        <position position="1599"/>
    </location>
</feature>
<dbReference type="SMART" id="SM00498">
    <property type="entry name" value="FH2"/>
    <property type="match status" value="1"/>
</dbReference>
<dbReference type="GO" id="GO:0000050">
    <property type="term" value="P:urea cycle"/>
    <property type="evidence" value="ECO:0007669"/>
    <property type="project" value="UniProtKB-KW"/>
</dbReference>
<protein>
    <recommendedName>
        <fullName evidence="3">arginase</fullName>
        <ecNumber evidence="3">3.5.3.1</ecNumber>
    </recommendedName>
</protein>
<feature type="domain" description="Ig-like" evidence="13">
    <location>
        <begin position="1284"/>
        <end position="1323"/>
    </location>
</feature>
<dbReference type="CDD" id="cd09989">
    <property type="entry name" value="Arginase"/>
    <property type="match status" value="1"/>
</dbReference>
<dbReference type="SUPFAM" id="SSF48371">
    <property type="entry name" value="ARM repeat"/>
    <property type="match status" value="1"/>
</dbReference>
<keyword evidence="7" id="KW-0378">Hydrolase</keyword>
<evidence type="ECO:0000256" key="6">
    <source>
        <dbReference type="ARBA" id="ARBA00022723"/>
    </source>
</evidence>
<dbReference type="InterPro" id="IPR011989">
    <property type="entry name" value="ARM-like"/>
</dbReference>
<evidence type="ECO:0000259" key="15">
    <source>
        <dbReference type="PROSITE" id="PS51232"/>
    </source>
</evidence>
<dbReference type="PRINTS" id="PR00116">
    <property type="entry name" value="ARGINASE"/>
</dbReference>
<dbReference type="SUPFAM" id="SSF101447">
    <property type="entry name" value="Formin homology 2 domain (FH2 domain)"/>
    <property type="match status" value="1"/>
</dbReference>
<keyword evidence="8" id="KW-0464">Manganese</keyword>
<name>A0A8X8BJL2_POLSE</name>
<dbReference type="SMART" id="SM01140">
    <property type="entry name" value="Drf_GBD"/>
    <property type="match status" value="1"/>
</dbReference>
<dbReference type="Gene3D" id="3.40.800.10">
    <property type="entry name" value="Ureohydrolase domain"/>
    <property type="match status" value="2"/>
</dbReference>
<evidence type="ECO:0000256" key="10">
    <source>
        <dbReference type="PROSITE-ProRule" id="PRU00742"/>
    </source>
</evidence>
<organism evidence="17 18">
    <name type="scientific">Polypterus senegalus</name>
    <name type="common">Senegal bichir</name>
    <dbReference type="NCBI Taxonomy" id="55291"/>
    <lineage>
        <taxon>Eukaryota</taxon>
        <taxon>Metazoa</taxon>
        <taxon>Chordata</taxon>
        <taxon>Craniata</taxon>
        <taxon>Vertebrata</taxon>
        <taxon>Euteleostomi</taxon>
        <taxon>Actinopterygii</taxon>
        <taxon>Polypteriformes</taxon>
        <taxon>Polypteridae</taxon>
        <taxon>Polypterus</taxon>
    </lineage>
</organism>
<dbReference type="InterPro" id="IPR023696">
    <property type="entry name" value="Ureohydrolase_dom_sf"/>
</dbReference>
<evidence type="ECO:0000259" key="14">
    <source>
        <dbReference type="PROSITE" id="PS51082"/>
    </source>
</evidence>
<dbReference type="InterPro" id="IPR015425">
    <property type="entry name" value="FH2_Formin"/>
</dbReference>
<evidence type="ECO:0000256" key="4">
    <source>
        <dbReference type="ARBA" id="ARBA00022436"/>
    </source>
</evidence>
<dbReference type="Pfam" id="PF06367">
    <property type="entry name" value="Drf_FH3"/>
    <property type="match status" value="1"/>
</dbReference>
<comment type="similarity">
    <text evidence="10">Belongs to the arginase family.</text>
</comment>
<dbReference type="SMART" id="SM01139">
    <property type="entry name" value="Drf_FH3"/>
    <property type="match status" value="1"/>
</dbReference>
<dbReference type="PROSITE" id="PS51232">
    <property type="entry name" value="GBD_FH3"/>
    <property type="match status" value="1"/>
</dbReference>
<dbReference type="InterPro" id="IPR016024">
    <property type="entry name" value="ARM-type_fold"/>
</dbReference>
<dbReference type="InterPro" id="IPR006035">
    <property type="entry name" value="Ureohydrolase"/>
</dbReference>
<dbReference type="InterPro" id="IPR014768">
    <property type="entry name" value="GBD/FH3_dom"/>
</dbReference>
<dbReference type="PROSITE" id="PS50835">
    <property type="entry name" value="IG_LIKE"/>
    <property type="match status" value="1"/>
</dbReference>